<keyword evidence="1" id="KW-0472">Membrane</keyword>
<organism evidence="2 3">
    <name type="scientific">Pedococcus dokdonensis</name>
    <dbReference type="NCBI Taxonomy" id="443156"/>
    <lineage>
        <taxon>Bacteria</taxon>
        <taxon>Bacillati</taxon>
        <taxon>Actinomycetota</taxon>
        <taxon>Actinomycetes</taxon>
        <taxon>Micrococcales</taxon>
        <taxon>Intrasporangiaceae</taxon>
        <taxon>Pedococcus</taxon>
    </lineage>
</organism>
<feature type="transmembrane region" description="Helical" evidence="1">
    <location>
        <begin position="159"/>
        <end position="184"/>
    </location>
</feature>
<dbReference type="OrthoDB" id="9803065at2"/>
<dbReference type="PANTHER" id="PTHR31272">
    <property type="entry name" value="CYTOCHROME C-TYPE BIOGENESIS PROTEIN HI_1454-RELATED"/>
    <property type="match status" value="1"/>
</dbReference>
<feature type="transmembrane region" description="Helical" evidence="1">
    <location>
        <begin position="49"/>
        <end position="77"/>
    </location>
</feature>
<accession>A0A1H0U7M9</accession>
<dbReference type="STRING" id="443156.SAMN04489867_3175"/>
<keyword evidence="1" id="KW-1133">Transmembrane helix</keyword>
<gene>
    <name evidence="2" type="ORF">SAMN04489867_3175</name>
</gene>
<evidence type="ECO:0000313" key="3">
    <source>
        <dbReference type="Proteomes" id="UP000199077"/>
    </source>
</evidence>
<feature type="transmembrane region" description="Helical" evidence="1">
    <location>
        <begin position="196"/>
        <end position="218"/>
    </location>
</feature>
<proteinExistence type="predicted"/>
<dbReference type="PANTHER" id="PTHR31272:SF4">
    <property type="entry name" value="CYTOCHROME C-TYPE BIOGENESIS PROTEIN HI_1454-RELATED"/>
    <property type="match status" value="1"/>
</dbReference>
<dbReference type="AlphaFoldDB" id="A0A1H0U7M9"/>
<dbReference type="EMBL" id="LT629711">
    <property type="protein sequence ID" value="SDP62169.1"/>
    <property type="molecule type" value="Genomic_DNA"/>
</dbReference>
<keyword evidence="1" id="KW-0812">Transmembrane</keyword>
<feature type="transmembrane region" description="Helical" evidence="1">
    <location>
        <begin position="123"/>
        <end position="147"/>
    </location>
</feature>
<feature type="transmembrane region" description="Helical" evidence="1">
    <location>
        <begin position="6"/>
        <end position="28"/>
    </location>
</feature>
<name>A0A1H0U7M9_9MICO</name>
<reference evidence="3" key="1">
    <citation type="submission" date="2016-10" db="EMBL/GenBank/DDBJ databases">
        <authorList>
            <person name="Varghese N."/>
            <person name="Submissions S."/>
        </authorList>
    </citation>
    <scope>NUCLEOTIDE SEQUENCE [LARGE SCALE GENOMIC DNA]</scope>
    <source>
        <strain evidence="3">DSM 22329</strain>
    </source>
</reference>
<evidence type="ECO:0000256" key="1">
    <source>
        <dbReference type="SAM" id="Phobius"/>
    </source>
</evidence>
<feature type="transmembrane region" description="Helical" evidence="1">
    <location>
        <begin position="83"/>
        <end position="102"/>
    </location>
</feature>
<keyword evidence="3" id="KW-1185">Reference proteome</keyword>
<dbReference type="Proteomes" id="UP000199077">
    <property type="component" value="Chromosome I"/>
</dbReference>
<dbReference type="InterPro" id="IPR051790">
    <property type="entry name" value="Cytochrome_c-biogenesis_DsbD"/>
</dbReference>
<sequence length="237" mass="23936">MPAAIAISGLAGLIAFASPCMLPLVPGIMAHLTDANSGAATAIRRRTAVIGAALFTVGFSTVYIAGAVLFSSVGALLLEHRALLMRTGGVIVIVLALVFLGVGPQSGWRPRWKPRPGLASSPLLGVVFGLGWAPCSGPTLGAVMALATTTADTDATSRGVILAAAYCAGLGLPLLALAAGATGANRLASALRRRRLAVHRAGGAVLLATGMLMTTGLWDTLVATLQTRLVSSFTTAL</sequence>
<evidence type="ECO:0000313" key="2">
    <source>
        <dbReference type="EMBL" id="SDP62169.1"/>
    </source>
</evidence>
<protein>
    <submittedName>
        <fullName evidence="2">Cytochrome c-type biogenesis protein</fullName>
    </submittedName>
</protein>
<dbReference type="RefSeq" id="WP_091790088.1">
    <property type="nucleotide sequence ID" value="NZ_LT629711.1"/>
</dbReference>